<dbReference type="EMBL" id="JAHLQT010022449">
    <property type="protein sequence ID" value="KAG7166572.1"/>
    <property type="molecule type" value="Genomic_DNA"/>
</dbReference>
<dbReference type="GO" id="GO:0005509">
    <property type="term" value="F:calcium ion binding"/>
    <property type="evidence" value="ECO:0007669"/>
    <property type="project" value="UniProtKB-UniRule"/>
</dbReference>
<dbReference type="AlphaFoldDB" id="A0A8J5JZ15"/>
<keyword evidence="4" id="KW-0472">Membrane</keyword>
<dbReference type="Proteomes" id="UP000747542">
    <property type="component" value="Unassembled WGS sequence"/>
</dbReference>
<protein>
    <submittedName>
        <fullName evidence="7">Protocadherin beta-17-like</fullName>
    </submittedName>
</protein>
<keyword evidence="3 5" id="KW-0106">Calcium</keyword>
<evidence type="ECO:0000313" key="8">
    <source>
        <dbReference type="Proteomes" id="UP000747542"/>
    </source>
</evidence>
<evidence type="ECO:0000259" key="6">
    <source>
        <dbReference type="PROSITE" id="PS50268"/>
    </source>
</evidence>
<evidence type="ECO:0000313" key="7">
    <source>
        <dbReference type="EMBL" id="KAG7166572.1"/>
    </source>
</evidence>
<organism evidence="7 8">
    <name type="scientific">Homarus americanus</name>
    <name type="common">American lobster</name>
    <dbReference type="NCBI Taxonomy" id="6706"/>
    <lineage>
        <taxon>Eukaryota</taxon>
        <taxon>Metazoa</taxon>
        <taxon>Ecdysozoa</taxon>
        <taxon>Arthropoda</taxon>
        <taxon>Crustacea</taxon>
        <taxon>Multicrustacea</taxon>
        <taxon>Malacostraca</taxon>
        <taxon>Eumalacostraca</taxon>
        <taxon>Eucarida</taxon>
        <taxon>Decapoda</taxon>
        <taxon>Pleocyemata</taxon>
        <taxon>Astacidea</taxon>
        <taxon>Nephropoidea</taxon>
        <taxon>Nephropidae</taxon>
        <taxon>Homarus</taxon>
    </lineage>
</organism>
<evidence type="ECO:0000256" key="2">
    <source>
        <dbReference type="ARBA" id="ARBA00022737"/>
    </source>
</evidence>
<dbReference type="SUPFAM" id="SSF49313">
    <property type="entry name" value="Cadherin-like"/>
    <property type="match status" value="1"/>
</dbReference>
<evidence type="ECO:0000256" key="3">
    <source>
        <dbReference type="ARBA" id="ARBA00022837"/>
    </source>
</evidence>
<dbReference type="InterPro" id="IPR015919">
    <property type="entry name" value="Cadherin-like_sf"/>
</dbReference>
<evidence type="ECO:0000256" key="4">
    <source>
        <dbReference type="ARBA" id="ARBA00023136"/>
    </source>
</evidence>
<gene>
    <name evidence="7" type="primary">PCDHB17-L</name>
    <name evidence="7" type="ORF">Hamer_G024768</name>
</gene>
<dbReference type="PROSITE" id="PS50268">
    <property type="entry name" value="CADHERIN_2"/>
    <property type="match status" value="1"/>
</dbReference>
<sequence length="233" mass="26211">MKSQRLTVTGDGYGSVNSPHLLRSRRCWFDRSQRMFEIDPNWRCHYKRKLDVNFDVIISVSCGQGGVLPRSYHRVLINVDGAGDHEPVSRREYDTSVSGTRVRQHRLTATTQIAVTILDENDNYPQFTERTYTVGAGDINAATSPVIAHMANDHDSDREENHHYTFAVVSAGHGDLTQSASATVIPDSGPKRQRPIFDLNYEVSVSEEKYRDAVITVTATDRTIHNSLRHNVG</sequence>
<evidence type="ECO:0000256" key="5">
    <source>
        <dbReference type="PROSITE-ProRule" id="PRU00043"/>
    </source>
</evidence>
<dbReference type="GO" id="GO:0005886">
    <property type="term" value="C:plasma membrane"/>
    <property type="evidence" value="ECO:0007669"/>
    <property type="project" value="InterPro"/>
</dbReference>
<feature type="domain" description="Cadherin" evidence="6">
    <location>
        <begin position="84"/>
        <end position="127"/>
    </location>
</feature>
<dbReference type="InterPro" id="IPR020894">
    <property type="entry name" value="Cadherin_CS"/>
</dbReference>
<proteinExistence type="predicted"/>
<keyword evidence="8" id="KW-1185">Reference proteome</keyword>
<dbReference type="InterPro" id="IPR002126">
    <property type="entry name" value="Cadherin-like_dom"/>
</dbReference>
<reference evidence="7" key="1">
    <citation type="journal article" date="2021" name="Sci. Adv.">
        <title>The American lobster genome reveals insights on longevity, neural, and immune adaptations.</title>
        <authorList>
            <person name="Polinski J.M."/>
            <person name="Zimin A.V."/>
            <person name="Clark K.F."/>
            <person name="Kohn A.B."/>
            <person name="Sadowski N."/>
            <person name="Timp W."/>
            <person name="Ptitsyn A."/>
            <person name="Khanna P."/>
            <person name="Romanova D.Y."/>
            <person name="Williams P."/>
            <person name="Greenwood S.J."/>
            <person name="Moroz L.L."/>
            <person name="Walt D.R."/>
            <person name="Bodnar A.G."/>
        </authorList>
    </citation>
    <scope>NUCLEOTIDE SEQUENCE</scope>
    <source>
        <strain evidence="7">GMGI-L3</strain>
    </source>
</reference>
<dbReference type="Gene3D" id="2.60.40.60">
    <property type="entry name" value="Cadherins"/>
    <property type="match status" value="2"/>
</dbReference>
<dbReference type="GO" id="GO:0007156">
    <property type="term" value="P:homophilic cell adhesion via plasma membrane adhesion molecules"/>
    <property type="evidence" value="ECO:0007669"/>
    <property type="project" value="InterPro"/>
</dbReference>
<keyword evidence="2" id="KW-0677">Repeat</keyword>
<accession>A0A8J5JZ15</accession>
<name>A0A8J5JZ15_HOMAM</name>
<comment type="subcellular location">
    <subcellularLocation>
        <location evidence="1">Membrane</location>
    </subcellularLocation>
</comment>
<comment type="caution">
    <text evidence="7">The sequence shown here is derived from an EMBL/GenBank/DDBJ whole genome shotgun (WGS) entry which is preliminary data.</text>
</comment>
<dbReference type="PROSITE" id="PS00232">
    <property type="entry name" value="CADHERIN_1"/>
    <property type="match status" value="1"/>
</dbReference>
<evidence type="ECO:0000256" key="1">
    <source>
        <dbReference type="ARBA" id="ARBA00004370"/>
    </source>
</evidence>